<evidence type="ECO:0000256" key="2">
    <source>
        <dbReference type="ARBA" id="ARBA00010792"/>
    </source>
</evidence>
<protein>
    <submittedName>
        <fullName evidence="9">DedA family protein</fullName>
    </submittedName>
</protein>
<keyword evidence="5 7" id="KW-1133">Transmembrane helix</keyword>
<dbReference type="OrthoDB" id="9782291at2"/>
<dbReference type="PANTHER" id="PTHR42709:SF6">
    <property type="entry name" value="UNDECAPRENYL PHOSPHATE TRANSPORTER A"/>
    <property type="match status" value="1"/>
</dbReference>
<dbReference type="InterPro" id="IPR051311">
    <property type="entry name" value="DedA_domain"/>
</dbReference>
<feature type="domain" description="VTT" evidence="8">
    <location>
        <begin position="51"/>
        <end position="174"/>
    </location>
</feature>
<dbReference type="InterPro" id="IPR032816">
    <property type="entry name" value="VTT_dom"/>
</dbReference>
<dbReference type="Proteomes" id="UP000290365">
    <property type="component" value="Chromosome"/>
</dbReference>
<feature type="transmembrane region" description="Helical" evidence="7">
    <location>
        <begin position="152"/>
        <end position="176"/>
    </location>
</feature>
<keyword evidence="3" id="KW-1003">Cell membrane</keyword>
<feature type="transmembrane region" description="Helical" evidence="7">
    <location>
        <begin position="188"/>
        <end position="212"/>
    </location>
</feature>
<proteinExistence type="inferred from homology"/>
<dbReference type="Pfam" id="PF09335">
    <property type="entry name" value="VTT_dom"/>
    <property type="match status" value="1"/>
</dbReference>
<keyword evidence="6 7" id="KW-0472">Membrane</keyword>
<evidence type="ECO:0000256" key="3">
    <source>
        <dbReference type="ARBA" id="ARBA00022475"/>
    </source>
</evidence>
<evidence type="ECO:0000256" key="5">
    <source>
        <dbReference type="ARBA" id="ARBA00022989"/>
    </source>
</evidence>
<evidence type="ECO:0000256" key="1">
    <source>
        <dbReference type="ARBA" id="ARBA00004651"/>
    </source>
</evidence>
<dbReference type="EMBL" id="CP035758">
    <property type="protein sequence ID" value="QBD82312.1"/>
    <property type="molecule type" value="Genomic_DNA"/>
</dbReference>
<organism evidence="9 10">
    <name type="scientific">Ktedonosporobacter rubrisoli</name>
    <dbReference type="NCBI Taxonomy" id="2509675"/>
    <lineage>
        <taxon>Bacteria</taxon>
        <taxon>Bacillati</taxon>
        <taxon>Chloroflexota</taxon>
        <taxon>Ktedonobacteria</taxon>
        <taxon>Ktedonobacterales</taxon>
        <taxon>Ktedonosporobacteraceae</taxon>
        <taxon>Ktedonosporobacter</taxon>
    </lineage>
</organism>
<feature type="transmembrane region" description="Helical" evidence="7">
    <location>
        <begin position="14"/>
        <end position="41"/>
    </location>
</feature>
<evidence type="ECO:0000256" key="4">
    <source>
        <dbReference type="ARBA" id="ARBA00022692"/>
    </source>
</evidence>
<dbReference type="GO" id="GO:0005886">
    <property type="term" value="C:plasma membrane"/>
    <property type="evidence" value="ECO:0007669"/>
    <property type="project" value="UniProtKB-SubCell"/>
</dbReference>
<evidence type="ECO:0000313" key="10">
    <source>
        <dbReference type="Proteomes" id="UP000290365"/>
    </source>
</evidence>
<evidence type="ECO:0000313" key="9">
    <source>
        <dbReference type="EMBL" id="QBD82312.1"/>
    </source>
</evidence>
<keyword evidence="10" id="KW-1185">Reference proteome</keyword>
<dbReference type="AlphaFoldDB" id="A0A4P6K307"/>
<comment type="similarity">
    <text evidence="2">Belongs to the DedA family.</text>
</comment>
<sequence length="242" mass="27071">MASFRLLRKEGESFVLYAVTHFLMHVNPLLIYLIVAVVLALESSGIPIANSTLLLFTGALASFGYLDIWQLTVAASLGSIVGACVAYAVGKRGGRRLLLRMTLLLHGKRRMVNIVERWFLRAGTGMVFFSRMIPYIRPFACFPAGIARMKKLTFFLAASAGSLIWCCGMLTVGWYLGQRWMLAVHLLYHYTVPALCAIALLLALYFAGMYMVKRYLRSRFELVPSPAEDCEEAECSRDLLHA</sequence>
<dbReference type="KEGG" id="kbs:EPA93_42585"/>
<accession>A0A4P6K307</accession>
<evidence type="ECO:0000256" key="6">
    <source>
        <dbReference type="ARBA" id="ARBA00023136"/>
    </source>
</evidence>
<evidence type="ECO:0000259" key="8">
    <source>
        <dbReference type="Pfam" id="PF09335"/>
    </source>
</evidence>
<gene>
    <name evidence="9" type="ORF">EPA93_42585</name>
</gene>
<name>A0A4P6K307_KTERU</name>
<evidence type="ECO:0000256" key="7">
    <source>
        <dbReference type="SAM" id="Phobius"/>
    </source>
</evidence>
<feature type="transmembrane region" description="Helical" evidence="7">
    <location>
        <begin position="72"/>
        <end position="90"/>
    </location>
</feature>
<keyword evidence="4 7" id="KW-0812">Transmembrane</keyword>
<comment type="subcellular location">
    <subcellularLocation>
        <location evidence="1">Cell membrane</location>
        <topology evidence="1">Multi-pass membrane protein</topology>
    </subcellularLocation>
</comment>
<reference evidence="9 10" key="1">
    <citation type="submission" date="2019-01" db="EMBL/GenBank/DDBJ databases">
        <title>Ktedonosporobacter rubrisoli SCAWS-G2.</title>
        <authorList>
            <person name="Huang Y."/>
            <person name="Yan B."/>
        </authorList>
    </citation>
    <scope>NUCLEOTIDE SEQUENCE [LARGE SCALE GENOMIC DNA]</scope>
    <source>
        <strain evidence="9 10">SCAWS-G2</strain>
    </source>
</reference>
<dbReference type="PANTHER" id="PTHR42709">
    <property type="entry name" value="ALKALINE PHOSPHATASE LIKE PROTEIN"/>
    <property type="match status" value="1"/>
</dbReference>